<evidence type="ECO:0000256" key="1">
    <source>
        <dbReference type="ARBA" id="ARBA00093462"/>
    </source>
</evidence>
<keyword evidence="3" id="KW-1133">Transmembrane helix</keyword>
<dbReference type="InterPro" id="IPR053162">
    <property type="entry name" value="DnaD"/>
</dbReference>
<dbReference type="Pfam" id="PF07261">
    <property type="entry name" value="DnaB_2"/>
    <property type="match status" value="1"/>
</dbReference>
<feature type="domain" description="DnaB/C C-terminal" evidence="4">
    <location>
        <begin position="171"/>
        <end position="240"/>
    </location>
</feature>
<gene>
    <name evidence="6" type="ORF">SAMN02745123_03493</name>
</gene>
<dbReference type="InterPro" id="IPR006343">
    <property type="entry name" value="DnaB/C_C"/>
</dbReference>
<proteinExistence type="inferred from homology"/>
<dbReference type="EMBL" id="FRAR01000028">
    <property type="protein sequence ID" value="SHK89089.1"/>
    <property type="molecule type" value="Genomic_DNA"/>
</dbReference>
<feature type="region of interest" description="Disordered" evidence="2">
    <location>
        <begin position="245"/>
        <end position="278"/>
    </location>
</feature>
<dbReference type="Gene3D" id="1.10.10.10">
    <property type="entry name" value="Winged helix-like DNA-binding domain superfamily/Winged helix DNA-binding domain"/>
    <property type="match status" value="1"/>
</dbReference>
<dbReference type="AlphaFoldDB" id="A0A1M6W5Z4"/>
<reference evidence="7" key="1">
    <citation type="submission" date="2016-11" db="EMBL/GenBank/DDBJ databases">
        <authorList>
            <person name="Varghese N."/>
            <person name="Submissions S."/>
        </authorList>
    </citation>
    <scope>NUCLEOTIDE SEQUENCE [LARGE SCALE GENOMIC DNA]</scope>
    <source>
        <strain evidence="7">DSM 10349</strain>
    </source>
</reference>
<sequence length="278" mass="32571">MRHKNRLAVKKEFDATNMTVFFGSAIFTSGMTSIPNLFLKYYRDIGITDSEMMLIIQLLRLRNEEQLMPSAETLSHCLAADPAQIERQIKSLLDKRVIGITQYFSDEDGSIMEGYDFEPLVFEISEVWALNQKRQLDEIAEKMNSAEYHLGNELQHNQTILTTPEKELCHTFENEFGRLLSPMEIEHILSWVDEYEMELILEALRQAVIRGKHNIKYISSILREWHKNNIRTVREVEAHQRQFEENRAKQIQRKASPITETSNKGDLKKKNLMRSMYS</sequence>
<protein>
    <submittedName>
        <fullName evidence="6">DNA replication protein DnaD</fullName>
    </submittedName>
</protein>
<organism evidence="6 7">
    <name type="scientific">Desulforamulus aeronauticus DSM 10349</name>
    <dbReference type="NCBI Taxonomy" id="1121421"/>
    <lineage>
        <taxon>Bacteria</taxon>
        <taxon>Bacillati</taxon>
        <taxon>Bacillota</taxon>
        <taxon>Clostridia</taxon>
        <taxon>Eubacteriales</taxon>
        <taxon>Peptococcaceae</taxon>
        <taxon>Desulforamulus</taxon>
    </lineage>
</organism>
<feature type="domain" description="DnaD N-terminal" evidence="5">
    <location>
        <begin position="34"/>
        <end position="133"/>
    </location>
</feature>
<evidence type="ECO:0000256" key="3">
    <source>
        <dbReference type="SAM" id="Phobius"/>
    </source>
</evidence>
<feature type="transmembrane region" description="Helical" evidence="3">
    <location>
        <begin position="20"/>
        <end position="39"/>
    </location>
</feature>
<dbReference type="RefSeq" id="WP_072916938.1">
    <property type="nucleotide sequence ID" value="NZ_FRAR01000028.1"/>
</dbReference>
<evidence type="ECO:0000259" key="5">
    <source>
        <dbReference type="Pfam" id="PF21984"/>
    </source>
</evidence>
<keyword evidence="3" id="KW-0472">Membrane</keyword>
<dbReference type="STRING" id="1121421.SAMN02745123_03493"/>
<dbReference type="Gene3D" id="1.10.10.630">
    <property type="entry name" value="DnaD domain-like"/>
    <property type="match status" value="1"/>
</dbReference>
<evidence type="ECO:0000256" key="2">
    <source>
        <dbReference type="SAM" id="MobiDB-lite"/>
    </source>
</evidence>
<name>A0A1M6W5Z4_9FIRM</name>
<dbReference type="OrthoDB" id="1652900at2"/>
<evidence type="ECO:0000313" key="6">
    <source>
        <dbReference type="EMBL" id="SHK89089.1"/>
    </source>
</evidence>
<dbReference type="InterPro" id="IPR034829">
    <property type="entry name" value="DnaD-like_sf"/>
</dbReference>
<evidence type="ECO:0000313" key="7">
    <source>
        <dbReference type="Proteomes" id="UP000183997"/>
    </source>
</evidence>
<dbReference type="PANTHER" id="PTHR37293:SF6">
    <property type="entry name" value="DNA REPLICATION PROTEIN DNAD"/>
    <property type="match status" value="1"/>
</dbReference>
<dbReference type="NCBIfam" id="TIGR01446">
    <property type="entry name" value="DnaD_dom"/>
    <property type="match status" value="1"/>
</dbReference>
<keyword evidence="7" id="KW-1185">Reference proteome</keyword>
<dbReference type="SUPFAM" id="SSF158499">
    <property type="entry name" value="DnaD domain-like"/>
    <property type="match status" value="1"/>
</dbReference>
<evidence type="ECO:0000259" key="4">
    <source>
        <dbReference type="Pfam" id="PF07261"/>
    </source>
</evidence>
<accession>A0A1M6W5Z4</accession>
<dbReference type="InterPro" id="IPR036388">
    <property type="entry name" value="WH-like_DNA-bd_sf"/>
</dbReference>
<dbReference type="PANTHER" id="PTHR37293">
    <property type="entry name" value="PHAGE REPLICATION PROTEIN-RELATED"/>
    <property type="match status" value="1"/>
</dbReference>
<comment type="similarity">
    <text evidence="1">Belongs to the DnaB/DnaD family.</text>
</comment>
<keyword evidence="3" id="KW-0812">Transmembrane</keyword>
<dbReference type="InterPro" id="IPR053843">
    <property type="entry name" value="DnaD_N"/>
</dbReference>
<dbReference type="Proteomes" id="UP000183997">
    <property type="component" value="Unassembled WGS sequence"/>
</dbReference>
<dbReference type="Pfam" id="PF21984">
    <property type="entry name" value="DnaD_N"/>
    <property type="match status" value="1"/>
</dbReference>